<comment type="caution">
    <text evidence="1">The sequence shown here is derived from an EMBL/GenBank/DDBJ whole genome shotgun (WGS) entry which is preliminary data.</text>
</comment>
<sequence length="144" mass="16092">MTLTHIQGDLSTQMTHREISRLDHVLDTAVGEERTGPCLSCEEKDVIDAGTSRRLPCFVVYLVPSLWNVSSPSDRGTLPGTSVDVQVEEAMQPNDTESRRPRTVASLTRTRPLMTPVAPMEPAQWVEWDLMYSGMIDLLAELDH</sequence>
<protein>
    <submittedName>
        <fullName evidence="1">Uncharacterized protein</fullName>
    </submittedName>
</protein>
<keyword evidence="2" id="KW-1185">Reference proteome</keyword>
<evidence type="ECO:0000313" key="1">
    <source>
        <dbReference type="EMBL" id="KAK0490170.1"/>
    </source>
</evidence>
<proteinExistence type="predicted"/>
<dbReference type="Proteomes" id="UP001175228">
    <property type="component" value="Unassembled WGS sequence"/>
</dbReference>
<reference evidence="1" key="1">
    <citation type="submission" date="2023-06" db="EMBL/GenBank/DDBJ databases">
        <authorList>
            <consortium name="Lawrence Berkeley National Laboratory"/>
            <person name="Ahrendt S."/>
            <person name="Sahu N."/>
            <person name="Indic B."/>
            <person name="Wong-Bajracharya J."/>
            <person name="Merenyi Z."/>
            <person name="Ke H.-M."/>
            <person name="Monk M."/>
            <person name="Kocsube S."/>
            <person name="Drula E."/>
            <person name="Lipzen A."/>
            <person name="Balint B."/>
            <person name="Henrissat B."/>
            <person name="Andreopoulos B."/>
            <person name="Martin F.M."/>
            <person name="Harder C.B."/>
            <person name="Rigling D."/>
            <person name="Ford K.L."/>
            <person name="Foster G.D."/>
            <person name="Pangilinan J."/>
            <person name="Papanicolaou A."/>
            <person name="Barry K."/>
            <person name="LaButti K."/>
            <person name="Viragh M."/>
            <person name="Koriabine M."/>
            <person name="Yan M."/>
            <person name="Riley R."/>
            <person name="Champramary S."/>
            <person name="Plett K.L."/>
            <person name="Tsai I.J."/>
            <person name="Slot J."/>
            <person name="Sipos G."/>
            <person name="Plett J."/>
            <person name="Nagy L.G."/>
            <person name="Grigoriev I.V."/>
        </authorList>
    </citation>
    <scope>NUCLEOTIDE SEQUENCE</scope>
    <source>
        <strain evidence="1">HWK02</strain>
    </source>
</reference>
<organism evidence="1 2">
    <name type="scientific">Armillaria luteobubalina</name>
    <dbReference type="NCBI Taxonomy" id="153913"/>
    <lineage>
        <taxon>Eukaryota</taxon>
        <taxon>Fungi</taxon>
        <taxon>Dikarya</taxon>
        <taxon>Basidiomycota</taxon>
        <taxon>Agaricomycotina</taxon>
        <taxon>Agaricomycetes</taxon>
        <taxon>Agaricomycetidae</taxon>
        <taxon>Agaricales</taxon>
        <taxon>Marasmiineae</taxon>
        <taxon>Physalacriaceae</taxon>
        <taxon>Armillaria</taxon>
    </lineage>
</organism>
<gene>
    <name evidence="1" type="ORF">EDD18DRAFT_1358807</name>
</gene>
<evidence type="ECO:0000313" key="2">
    <source>
        <dbReference type="Proteomes" id="UP001175228"/>
    </source>
</evidence>
<dbReference type="EMBL" id="JAUEPU010000034">
    <property type="protein sequence ID" value="KAK0490170.1"/>
    <property type="molecule type" value="Genomic_DNA"/>
</dbReference>
<name>A0AA39URV6_9AGAR</name>
<dbReference type="AlphaFoldDB" id="A0AA39URV6"/>
<accession>A0AA39URV6</accession>